<evidence type="ECO:0000259" key="1">
    <source>
        <dbReference type="Pfam" id="PF07238"/>
    </source>
</evidence>
<evidence type="ECO:0000313" key="3">
    <source>
        <dbReference type="Proteomes" id="UP000288096"/>
    </source>
</evidence>
<name>A0A401FVZ6_9BACT</name>
<dbReference type="Proteomes" id="UP000288096">
    <property type="component" value="Unassembled WGS sequence"/>
</dbReference>
<dbReference type="Gene3D" id="2.40.10.220">
    <property type="entry name" value="predicted glycosyltransferase like domains"/>
    <property type="match status" value="1"/>
</dbReference>
<gene>
    <name evidence="2" type="ORF">DENIS_2074</name>
</gene>
<dbReference type="InterPro" id="IPR009875">
    <property type="entry name" value="PilZ_domain"/>
</dbReference>
<proteinExistence type="predicted"/>
<keyword evidence="3" id="KW-1185">Reference proteome</keyword>
<dbReference type="EMBL" id="BEXT01000001">
    <property type="protein sequence ID" value="GBC61114.1"/>
    <property type="molecule type" value="Genomic_DNA"/>
</dbReference>
<dbReference type="AlphaFoldDB" id="A0A401FVZ6"/>
<reference evidence="3" key="2">
    <citation type="submission" date="2019-01" db="EMBL/GenBank/DDBJ databases">
        <title>Genome sequence of Desulfonema ishimotonii strain Tokyo 01.</title>
        <authorList>
            <person name="Fukui M."/>
        </authorList>
    </citation>
    <scope>NUCLEOTIDE SEQUENCE [LARGE SCALE GENOMIC DNA]</scope>
    <source>
        <strain evidence="3">Tokyo 01</strain>
    </source>
</reference>
<feature type="domain" description="PilZ" evidence="1">
    <location>
        <begin position="7"/>
        <end position="118"/>
    </location>
</feature>
<organism evidence="2 3">
    <name type="scientific">Desulfonema ishimotonii</name>
    <dbReference type="NCBI Taxonomy" id="45657"/>
    <lineage>
        <taxon>Bacteria</taxon>
        <taxon>Pseudomonadati</taxon>
        <taxon>Thermodesulfobacteriota</taxon>
        <taxon>Desulfobacteria</taxon>
        <taxon>Desulfobacterales</taxon>
        <taxon>Desulfococcaceae</taxon>
        <taxon>Desulfonema</taxon>
    </lineage>
</organism>
<evidence type="ECO:0000313" key="2">
    <source>
        <dbReference type="EMBL" id="GBC61114.1"/>
    </source>
</evidence>
<dbReference type="Pfam" id="PF07238">
    <property type="entry name" value="PilZ"/>
    <property type="match status" value="1"/>
</dbReference>
<accession>A0A401FVZ6</accession>
<comment type="caution">
    <text evidence="2">The sequence shown here is derived from an EMBL/GenBank/DDBJ whole genome shotgun (WGS) entry which is preliminary data.</text>
</comment>
<dbReference type="SUPFAM" id="SSF141371">
    <property type="entry name" value="PilZ domain-like"/>
    <property type="match status" value="1"/>
</dbReference>
<protein>
    <recommendedName>
        <fullName evidence="1">PilZ domain-containing protein</fullName>
    </recommendedName>
</protein>
<sequence>MNQIKNERRKINRFLSRGQAFALLRGRHPIVGRIRDISPSGLSFQYLTDFLAEEDSEEDSEEAEVSIFREHFHLNNISCTVVYDITDYTFLDFRITKKRCGIKFIRVTPSQFSRIRYFMSLYAKKRPTCLHFLQKTDYIF</sequence>
<reference evidence="3" key="1">
    <citation type="submission" date="2017-11" db="EMBL/GenBank/DDBJ databases">
        <authorList>
            <person name="Watanabe M."/>
            <person name="Kojima H."/>
        </authorList>
    </citation>
    <scope>NUCLEOTIDE SEQUENCE [LARGE SCALE GENOMIC DNA]</scope>
    <source>
        <strain evidence="3">Tokyo 01</strain>
    </source>
</reference>
<dbReference type="GO" id="GO:0035438">
    <property type="term" value="F:cyclic-di-GMP binding"/>
    <property type="evidence" value="ECO:0007669"/>
    <property type="project" value="InterPro"/>
</dbReference>